<dbReference type="Pfam" id="PF13102">
    <property type="entry name" value="Phage_int_SAM_5"/>
    <property type="match status" value="1"/>
</dbReference>
<dbReference type="PANTHER" id="PTHR30349:SF41">
    <property type="entry name" value="INTEGRASE_RECOMBINASE PROTEIN MJ0367-RELATED"/>
    <property type="match status" value="1"/>
</dbReference>
<accession>A0ABV2KWC8</accession>
<evidence type="ECO:0000256" key="3">
    <source>
        <dbReference type="ARBA" id="ARBA00023172"/>
    </source>
</evidence>
<evidence type="ECO:0000256" key="4">
    <source>
        <dbReference type="PROSITE-ProRule" id="PRU01248"/>
    </source>
</evidence>
<dbReference type="Proteomes" id="UP001549167">
    <property type="component" value="Unassembled WGS sequence"/>
</dbReference>
<dbReference type="InterPro" id="IPR002104">
    <property type="entry name" value="Integrase_catalytic"/>
</dbReference>
<dbReference type="InterPro" id="IPR050090">
    <property type="entry name" value="Tyrosine_recombinase_XerCD"/>
</dbReference>
<evidence type="ECO:0000313" key="7">
    <source>
        <dbReference type="EMBL" id="MET3683664.1"/>
    </source>
</evidence>
<evidence type="ECO:0000259" key="6">
    <source>
        <dbReference type="PROSITE" id="PS51900"/>
    </source>
</evidence>
<sequence>MALKKRKRVTKLADPVKEYPKLSQAQAIDFVISGKRAEGVRDRTIRDYVKMWEYFTDWLNENYEVDYVNDLTAEVFRNYINYLKYDKQRYSGHKFINAENQRIGLADTTININLRTLKAIFNWLYREELLEVNPLENVKLLRQDNVNDLTNCFTDDEVKNILSIPDKRDFVGYRDFVAMNTLLDTGLRVGELLSLRGEDIDFKTRFITVQPDKSKNRKVRLVPMSTHVARMLLQLFTENQEHFKTDRLFLSSYGEPLGQNHFNKRLKYYAEKAGVNAKKVTAHVYRHTWARSMILNGCDPFTLQKIGGWADIRTMRRYIQMSETEMRAGHDQYSPINQMFNQK</sequence>
<dbReference type="EMBL" id="JBEPMX010000008">
    <property type="protein sequence ID" value="MET3683664.1"/>
    <property type="molecule type" value="Genomic_DNA"/>
</dbReference>
<dbReference type="InterPro" id="IPR013762">
    <property type="entry name" value="Integrase-like_cat_sf"/>
</dbReference>
<protein>
    <submittedName>
        <fullName evidence="7">Integrase/recombinase XerD</fullName>
    </submittedName>
</protein>
<comment type="caution">
    <text evidence="7">The sequence shown here is derived from an EMBL/GenBank/DDBJ whole genome shotgun (WGS) entry which is preliminary data.</text>
</comment>
<dbReference type="CDD" id="cd00397">
    <property type="entry name" value="DNA_BRE_C"/>
    <property type="match status" value="1"/>
</dbReference>
<dbReference type="SUPFAM" id="SSF56349">
    <property type="entry name" value="DNA breaking-rejoining enzymes"/>
    <property type="match status" value="1"/>
</dbReference>
<evidence type="ECO:0000256" key="2">
    <source>
        <dbReference type="ARBA" id="ARBA00023125"/>
    </source>
</evidence>
<dbReference type="InterPro" id="IPR011010">
    <property type="entry name" value="DNA_brk_join_enz"/>
</dbReference>
<dbReference type="PANTHER" id="PTHR30349">
    <property type="entry name" value="PHAGE INTEGRASE-RELATED"/>
    <property type="match status" value="1"/>
</dbReference>
<dbReference type="Gene3D" id="1.10.150.130">
    <property type="match status" value="1"/>
</dbReference>
<name>A0ABV2KWC8_9BACI</name>
<dbReference type="Gene3D" id="1.10.443.10">
    <property type="entry name" value="Intergrase catalytic core"/>
    <property type="match status" value="1"/>
</dbReference>
<dbReference type="RefSeq" id="WP_354220262.1">
    <property type="nucleotide sequence ID" value="NZ_JBEPMX010000008.1"/>
</dbReference>
<feature type="domain" description="Tyr recombinase" evidence="5">
    <location>
        <begin position="148"/>
        <end position="331"/>
    </location>
</feature>
<feature type="domain" description="Core-binding (CB)" evidence="6">
    <location>
        <begin position="10"/>
        <end position="125"/>
    </location>
</feature>
<dbReference type="InterPro" id="IPR044068">
    <property type="entry name" value="CB"/>
</dbReference>
<proteinExistence type="inferred from homology"/>
<keyword evidence="2 4" id="KW-0238">DNA-binding</keyword>
<evidence type="ECO:0000256" key="1">
    <source>
        <dbReference type="ARBA" id="ARBA00008857"/>
    </source>
</evidence>
<evidence type="ECO:0000259" key="5">
    <source>
        <dbReference type="PROSITE" id="PS51898"/>
    </source>
</evidence>
<dbReference type="Pfam" id="PF00589">
    <property type="entry name" value="Phage_integrase"/>
    <property type="match status" value="1"/>
</dbReference>
<reference evidence="7 8" key="1">
    <citation type="submission" date="2024-06" db="EMBL/GenBank/DDBJ databases">
        <title>Genomic Encyclopedia of Type Strains, Phase IV (KMG-IV): sequencing the most valuable type-strain genomes for metagenomic binning, comparative biology and taxonomic classification.</title>
        <authorList>
            <person name="Goeker M."/>
        </authorList>
    </citation>
    <scope>NUCLEOTIDE SEQUENCE [LARGE SCALE GENOMIC DNA]</scope>
    <source>
        <strain evidence="7 8">DSM 23520</strain>
    </source>
</reference>
<evidence type="ECO:0000313" key="8">
    <source>
        <dbReference type="Proteomes" id="UP001549167"/>
    </source>
</evidence>
<gene>
    <name evidence="7" type="ORF">ABID56_001773</name>
</gene>
<keyword evidence="8" id="KW-1185">Reference proteome</keyword>
<keyword evidence="3" id="KW-0233">DNA recombination</keyword>
<dbReference type="PROSITE" id="PS51900">
    <property type="entry name" value="CB"/>
    <property type="match status" value="1"/>
</dbReference>
<dbReference type="InterPro" id="IPR010998">
    <property type="entry name" value="Integrase_recombinase_N"/>
</dbReference>
<comment type="similarity">
    <text evidence="1">Belongs to the 'phage' integrase family.</text>
</comment>
<dbReference type="PROSITE" id="PS51898">
    <property type="entry name" value="TYR_RECOMBINASE"/>
    <property type="match status" value="1"/>
</dbReference>
<organism evidence="7 8">
    <name type="scientific">Alkalibacillus flavidus</name>
    <dbReference type="NCBI Taxonomy" id="546021"/>
    <lineage>
        <taxon>Bacteria</taxon>
        <taxon>Bacillati</taxon>
        <taxon>Bacillota</taxon>
        <taxon>Bacilli</taxon>
        <taxon>Bacillales</taxon>
        <taxon>Bacillaceae</taxon>
        <taxon>Alkalibacillus</taxon>
    </lineage>
</organism>
<dbReference type="InterPro" id="IPR025269">
    <property type="entry name" value="SAM-like_dom"/>
</dbReference>